<dbReference type="GO" id="GO:0071973">
    <property type="term" value="P:bacterial-type flagellum-dependent cell motility"/>
    <property type="evidence" value="ECO:0007669"/>
    <property type="project" value="TreeGrafter"/>
</dbReference>
<name>A0A2U2MZF6_9GAMM</name>
<keyword evidence="15" id="KW-1185">Reference proteome</keyword>
<dbReference type="Proteomes" id="UP000245474">
    <property type="component" value="Unassembled WGS sequence"/>
</dbReference>
<dbReference type="GO" id="GO:0016798">
    <property type="term" value="F:hydrolase activity, acting on glycosyl bonds"/>
    <property type="evidence" value="ECO:0007669"/>
    <property type="project" value="UniProtKB-KW"/>
</dbReference>
<keyword evidence="14" id="KW-0969">Cilium</keyword>
<dbReference type="PRINTS" id="PR01002">
    <property type="entry name" value="FLGFLGJ"/>
</dbReference>
<feature type="domain" description="Mannosyl-glycoprotein endo-beta-N-acetylglucosamidase-like" evidence="13">
    <location>
        <begin position="168"/>
        <end position="328"/>
    </location>
</feature>
<keyword evidence="6" id="KW-0574">Periplasm</keyword>
<proteinExistence type="inferred from homology"/>
<dbReference type="InterPro" id="IPR051056">
    <property type="entry name" value="Glycosyl_Hydrolase_73"/>
</dbReference>
<dbReference type="SUPFAM" id="SSF53955">
    <property type="entry name" value="Lysozyme-like"/>
    <property type="match status" value="1"/>
</dbReference>
<keyword evidence="14" id="KW-0966">Cell projection</keyword>
<keyword evidence="9" id="KW-0326">Glycosidase</keyword>
<evidence type="ECO:0000256" key="9">
    <source>
        <dbReference type="ARBA" id="ARBA00023295"/>
    </source>
</evidence>
<evidence type="ECO:0000256" key="12">
    <source>
        <dbReference type="SAM" id="MobiDB-lite"/>
    </source>
</evidence>
<organism evidence="14 15">
    <name type="scientific">Sediminicurvatus halobius</name>
    <dbReference type="NCBI Taxonomy" id="2182432"/>
    <lineage>
        <taxon>Bacteria</taxon>
        <taxon>Pseudomonadati</taxon>
        <taxon>Pseudomonadota</taxon>
        <taxon>Gammaproteobacteria</taxon>
        <taxon>Chromatiales</taxon>
        <taxon>Ectothiorhodospiraceae</taxon>
        <taxon>Sediminicurvatus</taxon>
    </lineage>
</organism>
<sequence>MNSYDLDSVHANALDSRHLTQLRGAVQGADGGSREAVREVAEQFESLFVQTMLKRMRATLPEGGMFDGPGMDQYQSLFDQQLASDVARGQGMGLADMVERQILQSRGLTEEGPGLDRGIDGYSRLPARPLPGELQARAGQIRGEGAPAPGSEPVGAAPPPRIPAEAGTTGVPNTPEAFAQTLWPLAQRTGRELGVPPEALVAQAALETGWGQHVLRGAEGASSHNVFNIKAHRDWDGPTVGVPTLEYRDGVAVREHAQFRAYESLEAAFRDYADFLRSHPRYTEALRSGDDPDRFIRALQDAGYATDPAYADKVGRILRGDTLSALKNGGGETTT</sequence>
<dbReference type="Pfam" id="PF10135">
    <property type="entry name" value="Rod-binding"/>
    <property type="match status" value="1"/>
</dbReference>
<dbReference type="GO" id="GO:0042597">
    <property type="term" value="C:periplasmic space"/>
    <property type="evidence" value="ECO:0007669"/>
    <property type="project" value="UniProtKB-SubCell"/>
</dbReference>
<dbReference type="InterPro" id="IPR002901">
    <property type="entry name" value="MGlyc_endo_b_GlcNAc-like_dom"/>
</dbReference>
<dbReference type="Gene3D" id="1.10.530.10">
    <property type="match status" value="1"/>
</dbReference>
<evidence type="ECO:0000256" key="4">
    <source>
        <dbReference type="ARBA" id="ARBA00007974"/>
    </source>
</evidence>
<dbReference type="GO" id="GO:0044780">
    <property type="term" value="P:bacterial-type flagellum assembly"/>
    <property type="evidence" value="ECO:0007669"/>
    <property type="project" value="InterPro"/>
</dbReference>
<dbReference type="EMBL" id="QFFI01000020">
    <property type="protein sequence ID" value="PWG62306.1"/>
    <property type="molecule type" value="Genomic_DNA"/>
</dbReference>
<feature type="region of interest" description="Disordered" evidence="12">
    <location>
        <begin position="142"/>
        <end position="164"/>
    </location>
</feature>
<evidence type="ECO:0000256" key="11">
    <source>
        <dbReference type="ARBA" id="ARBA00030835"/>
    </source>
</evidence>
<evidence type="ECO:0000313" key="15">
    <source>
        <dbReference type="Proteomes" id="UP000245474"/>
    </source>
</evidence>
<dbReference type="InterPro" id="IPR013377">
    <property type="entry name" value="FlgJ"/>
</dbReference>
<dbReference type="AlphaFoldDB" id="A0A2U2MZF6"/>
<evidence type="ECO:0000259" key="13">
    <source>
        <dbReference type="SMART" id="SM00047"/>
    </source>
</evidence>
<evidence type="ECO:0000256" key="5">
    <source>
        <dbReference type="ARBA" id="ARBA00013433"/>
    </source>
</evidence>
<dbReference type="Gene3D" id="2.10.70.40">
    <property type="entry name" value="peptidoglycan hydrolase"/>
    <property type="match status" value="1"/>
</dbReference>
<dbReference type="InterPro" id="IPR023346">
    <property type="entry name" value="Lysozyme-like_dom_sf"/>
</dbReference>
<evidence type="ECO:0000256" key="8">
    <source>
        <dbReference type="ARBA" id="ARBA00022801"/>
    </source>
</evidence>
<keyword evidence="7" id="KW-1005">Bacterial flagellum biogenesis</keyword>
<comment type="similarity">
    <text evidence="4">In the C-terminal section; belongs to the glycosyl hydrolase 73 family.</text>
</comment>
<protein>
    <recommendedName>
        <fullName evidence="5">Peptidoglycan hydrolase FlgJ</fullName>
    </recommendedName>
    <alternativeName>
        <fullName evidence="11">Muramidase FlgJ</fullName>
    </alternativeName>
</protein>
<dbReference type="OrthoDB" id="289937at2"/>
<dbReference type="RefSeq" id="WP_109679173.1">
    <property type="nucleotide sequence ID" value="NZ_CP086615.1"/>
</dbReference>
<dbReference type="Pfam" id="PF01832">
    <property type="entry name" value="Glucosaminidase"/>
    <property type="match status" value="1"/>
</dbReference>
<evidence type="ECO:0000313" key="14">
    <source>
        <dbReference type="EMBL" id="PWG62306.1"/>
    </source>
</evidence>
<evidence type="ECO:0000256" key="1">
    <source>
        <dbReference type="ARBA" id="ARBA00002954"/>
    </source>
</evidence>
<evidence type="ECO:0000256" key="6">
    <source>
        <dbReference type="ARBA" id="ARBA00022764"/>
    </source>
</evidence>
<dbReference type="NCBIfam" id="TIGR02541">
    <property type="entry name" value="flagell_FlgJ"/>
    <property type="match status" value="1"/>
</dbReference>
<dbReference type="GO" id="GO:0071555">
    <property type="term" value="P:cell wall organization"/>
    <property type="evidence" value="ECO:0007669"/>
    <property type="project" value="UniProtKB-KW"/>
</dbReference>
<evidence type="ECO:0000256" key="7">
    <source>
        <dbReference type="ARBA" id="ARBA00022795"/>
    </source>
</evidence>
<evidence type="ECO:0000256" key="10">
    <source>
        <dbReference type="ARBA" id="ARBA00023316"/>
    </source>
</evidence>
<dbReference type="InterPro" id="IPR019301">
    <property type="entry name" value="Flagellar_prot_FlgJ_N"/>
</dbReference>
<evidence type="ECO:0000256" key="2">
    <source>
        <dbReference type="ARBA" id="ARBA00004418"/>
    </source>
</evidence>
<comment type="subcellular location">
    <subcellularLocation>
        <location evidence="2">Periplasm</location>
    </subcellularLocation>
</comment>
<comment type="function">
    <text evidence="1">Flagellum-specific muramidase which hydrolyzes the peptidoglycan layer to assemble the rod structure in the periplasmic space.</text>
</comment>
<comment type="caution">
    <text evidence="14">The sequence shown here is derived from an EMBL/GenBank/DDBJ whole genome shotgun (WGS) entry which is preliminary data.</text>
</comment>
<keyword evidence="10" id="KW-0961">Cell wall biogenesis/degradation</keyword>
<evidence type="ECO:0000256" key="3">
    <source>
        <dbReference type="ARBA" id="ARBA00006880"/>
    </source>
</evidence>
<accession>A0A2U2MZF6</accession>
<reference evidence="14 15" key="1">
    <citation type="submission" date="2018-05" db="EMBL/GenBank/DDBJ databases">
        <title>Spiribacter halobius sp. nov., a moderately halophilic bacterium isolated from marine solar saltern.</title>
        <authorList>
            <person name="Zheng W.-S."/>
            <person name="Lu D.-C."/>
            <person name="Du Z.-J."/>
        </authorList>
    </citation>
    <scope>NUCLEOTIDE SEQUENCE [LARGE SCALE GENOMIC DNA]</scope>
    <source>
        <strain evidence="14 15">E85</strain>
    </source>
</reference>
<keyword evidence="14" id="KW-0282">Flagellum</keyword>
<dbReference type="PANTHER" id="PTHR33308:SF9">
    <property type="entry name" value="PEPTIDOGLYCAN HYDROLASE FLGJ"/>
    <property type="match status" value="1"/>
</dbReference>
<dbReference type="SMART" id="SM00047">
    <property type="entry name" value="LYZ2"/>
    <property type="match status" value="1"/>
</dbReference>
<gene>
    <name evidence="14" type="primary">flgJ</name>
    <name evidence="14" type="ORF">DEM34_12585</name>
</gene>
<dbReference type="PANTHER" id="PTHR33308">
    <property type="entry name" value="PEPTIDOGLYCAN HYDROLASE FLGJ"/>
    <property type="match status" value="1"/>
</dbReference>
<keyword evidence="8 14" id="KW-0378">Hydrolase</keyword>
<dbReference type="GO" id="GO:0004040">
    <property type="term" value="F:amidase activity"/>
    <property type="evidence" value="ECO:0007669"/>
    <property type="project" value="InterPro"/>
</dbReference>
<comment type="similarity">
    <text evidence="3">In the N-terminal section; belongs to the FlgJ family.</text>
</comment>